<dbReference type="AlphaFoldDB" id="A0A806TEQ7"/>
<accession>A0A806TEQ7</accession>
<evidence type="ECO:0000313" key="2">
    <source>
        <dbReference type="EMBL" id="AKP76552.1"/>
    </source>
</evidence>
<dbReference type="EMBL" id="CP010586">
    <property type="protein sequence ID" value="AKP76552.1"/>
    <property type="molecule type" value="Genomic_DNA"/>
</dbReference>
<name>A0A806TEQ7_PRIMG</name>
<evidence type="ECO:0000313" key="3">
    <source>
        <dbReference type="Proteomes" id="UP000036410"/>
    </source>
</evidence>
<feature type="region of interest" description="Disordered" evidence="1">
    <location>
        <begin position="1"/>
        <end position="47"/>
    </location>
</feature>
<reference evidence="2 3" key="1">
    <citation type="submission" date="2015-01" db="EMBL/GenBank/DDBJ databases">
        <title>Genome sequence of bacillus megaterium Q3.</title>
        <authorList>
            <person name="Wang Y."/>
            <person name="Luo K."/>
            <person name="Bai L."/>
            <person name="Luo F."/>
        </authorList>
    </citation>
    <scope>NUCLEOTIDE SEQUENCE [LARGE SCALE GENOMIC DNA]</scope>
    <source>
        <strain evidence="2 3">Q3</strain>
    </source>
</reference>
<gene>
    <name evidence="2" type="ORF">AS52_01587</name>
</gene>
<organism evidence="2 3">
    <name type="scientific">Priestia megaterium Q3</name>
    <dbReference type="NCBI Taxonomy" id="1452722"/>
    <lineage>
        <taxon>Bacteria</taxon>
        <taxon>Bacillati</taxon>
        <taxon>Bacillota</taxon>
        <taxon>Bacilli</taxon>
        <taxon>Bacillales</taxon>
        <taxon>Bacillaceae</taxon>
        <taxon>Priestia</taxon>
    </lineage>
</organism>
<feature type="compositionally biased region" description="Polar residues" evidence="1">
    <location>
        <begin position="1"/>
        <end position="16"/>
    </location>
</feature>
<dbReference type="Proteomes" id="UP000036410">
    <property type="component" value="Chromosome"/>
</dbReference>
<sequence>MSKQNKSTNQGVSSSAAAPVDNVNKNILSNDIHTDELQKAKASRHNK</sequence>
<dbReference type="RefSeq" id="WP_165635728.1">
    <property type="nucleotide sequence ID" value="NZ_CP010586.1"/>
</dbReference>
<evidence type="ECO:0000256" key="1">
    <source>
        <dbReference type="SAM" id="MobiDB-lite"/>
    </source>
</evidence>
<proteinExistence type="predicted"/>
<protein>
    <submittedName>
        <fullName evidence="2">Uncharacterized protein</fullName>
    </submittedName>
</protein>